<dbReference type="InterPro" id="IPR003594">
    <property type="entry name" value="HATPase_dom"/>
</dbReference>
<keyword evidence="2" id="KW-0472">Membrane</keyword>
<keyword evidence="2" id="KW-0812">Transmembrane</keyword>
<dbReference type="InterPro" id="IPR050640">
    <property type="entry name" value="Bact_2-comp_sensor_kinase"/>
</dbReference>
<keyword evidence="5" id="KW-0808">Transferase</keyword>
<reference evidence="5" key="1">
    <citation type="journal article" date="2021" name="PeerJ">
        <title>Extensive microbial diversity within the chicken gut microbiome revealed by metagenomics and culture.</title>
        <authorList>
            <person name="Gilroy R."/>
            <person name="Ravi A."/>
            <person name="Getino M."/>
            <person name="Pursley I."/>
            <person name="Horton D.L."/>
            <person name="Alikhan N.F."/>
            <person name="Baker D."/>
            <person name="Gharbi K."/>
            <person name="Hall N."/>
            <person name="Watson M."/>
            <person name="Adriaenssens E.M."/>
            <person name="Foster-Nyarko E."/>
            <person name="Jarju S."/>
            <person name="Secka A."/>
            <person name="Antonio M."/>
            <person name="Oren A."/>
            <person name="Chaudhuri R.R."/>
            <person name="La Ragione R."/>
            <person name="Hildebrand F."/>
            <person name="Pallen M.J."/>
        </authorList>
    </citation>
    <scope>NUCLEOTIDE SEQUENCE</scope>
    <source>
        <strain evidence="5">CHK118-2852</strain>
    </source>
</reference>
<name>A0A9D2GXP5_9BACE</name>
<dbReference type="InterPro" id="IPR019734">
    <property type="entry name" value="TPR_rpt"/>
</dbReference>
<keyword evidence="5" id="KW-0418">Kinase</keyword>
<comment type="caution">
    <text evidence="5">The sequence shown here is derived from an EMBL/GenBank/DDBJ whole genome shotgun (WGS) entry which is preliminary data.</text>
</comment>
<evidence type="ECO:0000256" key="2">
    <source>
        <dbReference type="SAM" id="Phobius"/>
    </source>
</evidence>
<evidence type="ECO:0000259" key="3">
    <source>
        <dbReference type="Pfam" id="PF02518"/>
    </source>
</evidence>
<dbReference type="Gene3D" id="3.30.565.10">
    <property type="entry name" value="Histidine kinase-like ATPase, C-terminal domain"/>
    <property type="match status" value="1"/>
</dbReference>
<dbReference type="EMBL" id="DXAV01000008">
    <property type="protein sequence ID" value="HIZ90655.1"/>
    <property type="molecule type" value="Genomic_DNA"/>
</dbReference>
<dbReference type="PANTHER" id="PTHR34220">
    <property type="entry name" value="SENSOR HISTIDINE KINASE YPDA"/>
    <property type="match status" value="1"/>
</dbReference>
<dbReference type="GO" id="GO:0000155">
    <property type="term" value="F:phosphorelay sensor kinase activity"/>
    <property type="evidence" value="ECO:0007669"/>
    <property type="project" value="InterPro"/>
</dbReference>
<gene>
    <name evidence="5" type="ORF">H9807_00810</name>
</gene>
<dbReference type="SMART" id="SM00028">
    <property type="entry name" value="TPR"/>
    <property type="match status" value="2"/>
</dbReference>
<protein>
    <submittedName>
        <fullName evidence="5">Histidine kinase</fullName>
    </submittedName>
</protein>
<evidence type="ECO:0000313" key="5">
    <source>
        <dbReference type="EMBL" id="HIZ90655.1"/>
    </source>
</evidence>
<dbReference type="GO" id="GO:0016020">
    <property type="term" value="C:membrane"/>
    <property type="evidence" value="ECO:0007669"/>
    <property type="project" value="InterPro"/>
</dbReference>
<keyword evidence="1" id="KW-0175">Coiled coil</keyword>
<dbReference type="PROSITE" id="PS51257">
    <property type="entry name" value="PROKAR_LIPOPROTEIN"/>
    <property type="match status" value="1"/>
</dbReference>
<keyword evidence="2" id="KW-1133">Transmembrane helix</keyword>
<feature type="domain" description="Signal transduction histidine kinase internal region" evidence="4">
    <location>
        <begin position="475"/>
        <end position="549"/>
    </location>
</feature>
<dbReference type="InterPro" id="IPR011990">
    <property type="entry name" value="TPR-like_helical_dom_sf"/>
</dbReference>
<evidence type="ECO:0000256" key="1">
    <source>
        <dbReference type="SAM" id="Coils"/>
    </source>
</evidence>
<dbReference type="SUPFAM" id="SSF55874">
    <property type="entry name" value="ATPase domain of HSP90 chaperone/DNA topoisomerase II/histidine kinase"/>
    <property type="match status" value="1"/>
</dbReference>
<feature type="coiled-coil region" evidence="1">
    <location>
        <begin position="493"/>
        <end position="531"/>
    </location>
</feature>
<evidence type="ECO:0000313" key="6">
    <source>
        <dbReference type="Proteomes" id="UP000824108"/>
    </source>
</evidence>
<dbReference type="AlphaFoldDB" id="A0A9D2GXP5"/>
<feature type="domain" description="Histidine kinase/HSP90-like ATPase" evidence="3">
    <location>
        <begin position="576"/>
        <end position="671"/>
    </location>
</feature>
<feature type="transmembrane region" description="Helical" evidence="2">
    <location>
        <begin position="12"/>
        <end position="29"/>
    </location>
</feature>
<feature type="transmembrane region" description="Helical" evidence="2">
    <location>
        <begin position="436"/>
        <end position="455"/>
    </location>
</feature>
<accession>A0A9D2GXP5</accession>
<reference evidence="5" key="2">
    <citation type="submission" date="2021-04" db="EMBL/GenBank/DDBJ databases">
        <authorList>
            <person name="Gilroy R."/>
        </authorList>
    </citation>
    <scope>NUCLEOTIDE SEQUENCE</scope>
    <source>
        <strain evidence="5">CHK118-2852</strain>
    </source>
</reference>
<dbReference type="Pfam" id="PF13432">
    <property type="entry name" value="TPR_16"/>
    <property type="match status" value="1"/>
</dbReference>
<dbReference type="Proteomes" id="UP000824108">
    <property type="component" value="Unassembled WGS sequence"/>
</dbReference>
<dbReference type="Pfam" id="PF06580">
    <property type="entry name" value="His_kinase"/>
    <property type="match status" value="1"/>
</dbReference>
<dbReference type="InterPro" id="IPR036890">
    <property type="entry name" value="HATPase_C_sf"/>
</dbReference>
<dbReference type="InterPro" id="IPR010559">
    <property type="entry name" value="Sig_transdc_His_kin_internal"/>
</dbReference>
<dbReference type="Gene3D" id="1.25.40.10">
    <property type="entry name" value="Tetratricopeptide repeat domain"/>
    <property type="match status" value="1"/>
</dbReference>
<organism evidence="5 6">
    <name type="scientific">Candidatus Bacteroides merdavium</name>
    <dbReference type="NCBI Taxonomy" id="2838472"/>
    <lineage>
        <taxon>Bacteria</taxon>
        <taxon>Pseudomonadati</taxon>
        <taxon>Bacteroidota</taxon>
        <taxon>Bacteroidia</taxon>
        <taxon>Bacteroidales</taxon>
        <taxon>Bacteroidaceae</taxon>
        <taxon>Bacteroides</taxon>
    </lineage>
</organism>
<dbReference type="Pfam" id="PF02518">
    <property type="entry name" value="HATPase_c"/>
    <property type="match status" value="1"/>
</dbReference>
<dbReference type="PANTHER" id="PTHR34220:SF7">
    <property type="entry name" value="SENSOR HISTIDINE KINASE YPDA"/>
    <property type="match status" value="1"/>
</dbReference>
<evidence type="ECO:0000259" key="4">
    <source>
        <dbReference type="Pfam" id="PF06580"/>
    </source>
</evidence>
<proteinExistence type="predicted"/>
<sequence>MNCVLKGRGYIIWMFVGIIALMMACAGGSERRELSELEAFESFFAVHCDSISAAPRWMRAEALKRMDEVDDSLVKYNYLSLTLKTYLMTSQIDSAWLVLRRIQRFAERQPFSRQVADLQSECLNMEGNLFARTGFMDSAKAAFQRAYERRMQGTRAGDIPDILMNLADACNRLGELDLGASWYRRALLLCDSLGLPSTKRTPIYYGLAQIYVALRDFDQCDYYYNLAGKGYDQMLPYEKYIYLNNRGTSYYYRDDSRTAMRYFRKLVELTSGYPDMAFEENLGKLNMSDCFLQMQEPDSAARYMDECRPFFQKIGMTTALYYLDTQAIERALLQKNIPEASRILSHAVTPSDIDPDMVHIRNKYLQQYYEETGNYRQAYYYQKNNLRLDDSIRNERIRMHTADLALRYQQDSTLLAHRVMIREAENKVLKLRQAHLIVGSIAIVAFLVAFFLYLYSKKKRALMQAESRRMVSSLRLENIRNRLSPHFIFNVLNQEMLSRKQEEQQELASLVKLMRRNLELAEQLCVTLEEELDFVKTYIDLERRSLGDNFFPVIQIAADVHPSLVFLPSMLIQIPVENAVKHALRGKEGEKRLWIDITRRTSGEVSIQITDNGGGYRPNSLHRGTGTGMKVIMQTIQILNAKNRQALDVEIHNVVLSSGETGCQVSFLLPVGYDYRL</sequence>
<dbReference type="SUPFAM" id="SSF48452">
    <property type="entry name" value="TPR-like"/>
    <property type="match status" value="2"/>
</dbReference>